<comment type="caution">
    <text evidence="1">The sequence shown here is derived from an EMBL/GenBank/DDBJ whole genome shotgun (WGS) entry which is preliminary data.</text>
</comment>
<protein>
    <recommendedName>
        <fullName evidence="3">Pectate lyase superfamily protein domain-containing protein</fullName>
    </recommendedName>
</protein>
<dbReference type="RefSeq" id="WP_218101451.1">
    <property type="nucleotide sequence ID" value="NZ_CAJVCE010000018.1"/>
</dbReference>
<evidence type="ECO:0008006" key="3">
    <source>
        <dbReference type="Google" id="ProtNLM"/>
    </source>
</evidence>
<dbReference type="EMBL" id="CAJVCE010000018">
    <property type="protein sequence ID" value="CAG7652464.1"/>
    <property type="molecule type" value="Genomic_DNA"/>
</dbReference>
<organism evidence="1 2">
    <name type="scientific">Paenibacillus allorhizosphaerae</name>
    <dbReference type="NCBI Taxonomy" id="2849866"/>
    <lineage>
        <taxon>Bacteria</taxon>
        <taxon>Bacillati</taxon>
        <taxon>Bacillota</taxon>
        <taxon>Bacilli</taxon>
        <taxon>Bacillales</taxon>
        <taxon>Paenibacillaceae</taxon>
        <taxon>Paenibacillus</taxon>
    </lineage>
</organism>
<reference evidence="1 2" key="1">
    <citation type="submission" date="2021-06" db="EMBL/GenBank/DDBJ databases">
        <authorList>
            <person name="Criscuolo A."/>
        </authorList>
    </citation>
    <scope>NUCLEOTIDE SEQUENCE [LARGE SCALE GENOMIC DNA]</scope>
    <source>
        <strain evidence="2">CIP 111802</strain>
    </source>
</reference>
<gene>
    <name evidence="1" type="ORF">PAECIP111802_05225</name>
</gene>
<dbReference type="Proteomes" id="UP000730618">
    <property type="component" value="Unassembled WGS sequence"/>
</dbReference>
<accession>A0ABM8VP41</accession>
<evidence type="ECO:0000313" key="2">
    <source>
        <dbReference type="Proteomes" id="UP000730618"/>
    </source>
</evidence>
<evidence type="ECO:0000313" key="1">
    <source>
        <dbReference type="EMBL" id="CAG7652464.1"/>
    </source>
</evidence>
<proteinExistence type="predicted"/>
<sequence length="489" mass="54814">MGKIMQYVNYEDFGAMGDGETDDMEAICAAHAYANTHGLPVKTKPSATYYIGSKALTAVIETDVDWSTTRFTIDDTFVENHKLACFHVKSVHKPFELKIPTLTRDQQQLDIVLEDDCYVIVTNANVKKFIRFGLNQNNGSNQTDCFILNKDGSIVSPIDWDYEEITKAEAWPIEKTVLKISGGIFTTIANRGESKYDYYGRGIDITRSNTVIDGMVHYIAGEVGHGSPYRGFLNAVRCAYVTIQNCFVSGHKIYTTIGSAGEPVSMGSYDLHANSVIDFKLINCRMNNITDRTRWGVVASNFCKNIRVENCVISRLDAHMGVSGTYTIKDSYIGWQGVKAIGRGLLTLDNVVAYGNSLVEFRSDYGSTWEGDVIIRDSKWIPSNGDVRTPELFAMRNNGLHDFGYTCYMPQHVEIINLHIDDSNVPEDYEGFYLFSNPCDDSSQEAVKPYPYIPCKKIICRNITTVSGKHPKISRNPLPFAKTEMFISE</sequence>
<keyword evidence="2" id="KW-1185">Reference proteome</keyword>
<name>A0ABM8VP41_9BACL</name>